<name>A0A7J4XFD1_9BACE</name>
<evidence type="ECO:0008006" key="3">
    <source>
        <dbReference type="Google" id="ProtNLM"/>
    </source>
</evidence>
<comment type="caution">
    <text evidence="1">The sequence shown here is derived from an EMBL/GenBank/DDBJ whole genome shotgun (WGS) entry which is preliminary data.</text>
</comment>
<dbReference type="EMBL" id="VWMK01000018">
    <property type="protein sequence ID" value="KAA3760893.1"/>
    <property type="molecule type" value="Genomic_DNA"/>
</dbReference>
<dbReference type="Proteomes" id="UP000422221">
    <property type="component" value="Unassembled WGS sequence"/>
</dbReference>
<protein>
    <recommendedName>
        <fullName evidence="3">Phosphoenolpyruvate carboxykinase</fullName>
    </recommendedName>
</protein>
<gene>
    <name evidence="1" type="ORF">F3F73_16585</name>
</gene>
<reference evidence="1 2" key="1">
    <citation type="journal article" date="2019" name="Nat. Med.">
        <title>A library of human gut bacterial isolates paired with longitudinal multiomics data enables mechanistic microbiome research.</title>
        <authorList>
            <person name="Poyet M."/>
            <person name="Groussin M."/>
            <person name="Gibbons S.M."/>
            <person name="Avila-Pacheco J."/>
            <person name="Jiang X."/>
            <person name="Kearney S.M."/>
            <person name="Perrotta A.R."/>
            <person name="Berdy B."/>
            <person name="Zhao S."/>
            <person name="Lieberman T.D."/>
            <person name="Swanson P.K."/>
            <person name="Smith M."/>
            <person name="Roesemann S."/>
            <person name="Alexander J.E."/>
            <person name="Rich S.A."/>
            <person name="Livny J."/>
            <person name="Vlamakis H."/>
            <person name="Clish C."/>
            <person name="Bullock K."/>
            <person name="Deik A."/>
            <person name="Scott J."/>
            <person name="Pierce K.A."/>
            <person name="Xavier R.J."/>
            <person name="Alm E.J."/>
        </authorList>
    </citation>
    <scope>NUCLEOTIDE SEQUENCE [LARGE SCALE GENOMIC DNA]</scope>
    <source>
        <strain evidence="1 2">BIOML-A10</strain>
    </source>
</reference>
<organism evidence="1 2">
    <name type="scientific">Bacteroides salyersiae</name>
    <dbReference type="NCBI Taxonomy" id="291644"/>
    <lineage>
        <taxon>Bacteria</taxon>
        <taxon>Pseudomonadati</taxon>
        <taxon>Bacteroidota</taxon>
        <taxon>Bacteroidia</taxon>
        <taxon>Bacteroidales</taxon>
        <taxon>Bacteroidaceae</taxon>
        <taxon>Bacteroides</taxon>
    </lineage>
</organism>
<dbReference type="SUPFAM" id="SSF53795">
    <property type="entry name" value="PEP carboxykinase-like"/>
    <property type="match status" value="1"/>
</dbReference>
<proteinExistence type="predicted"/>
<dbReference type="AlphaFoldDB" id="A0A7J4XFD1"/>
<evidence type="ECO:0000313" key="2">
    <source>
        <dbReference type="Proteomes" id="UP000422221"/>
    </source>
</evidence>
<dbReference type="InterPro" id="IPR027417">
    <property type="entry name" value="P-loop_NTPase"/>
</dbReference>
<evidence type="ECO:0000313" key="1">
    <source>
        <dbReference type="EMBL" id="KAA3760893.1"/>
    </source>
</evidence>
<accession>A0A7J4XFD1</accession>
<sequence>MNKIYYYNVGGLCFSANADMDHPALFNFCPFAVRKEEVKETIFSLGYIEQLPPIPEEMNAVCHVCDNGTCWNFYYSTCYTYDIILCIEGEQCRIYRMQADSDWHCVRIDWKVQDEIDAQALNNILMLSYVAAAAPRSRVLLHSACVRTAAGEGVAFIGHSGVGKSTHARLWLRYVPGCTLMNDDQPIVSLEEDGIPYIYGSPWSGKTVCYRQMKAPLKLVCLMKQASQNRLISLTNLQGFTTLLAAVSMIKEQTEVYRGIVRTLARVVESIPVVYLENRPEQEAVQLVWEKYDTGHLLC</sequence>
<dbReference type="Gene3D" id="3.40.50.300">
    <property type="entry name" value="P-loop containing nucleotide triphosphate hydrolases"/>
    <property type="match status" value="1"/>
</dbReference>
<dbReference type="RefSeq" id="WP_130059376.1">
    <property type="nucleotide sequence ID" value="NZ_CP081902.1"/>
</dbReference>